<reference evidence="1 2" key="1">
    <citation type="submission" date="2017-07" db="EMBL/GenBank/DDBJ databases">
        <title>Draft genome of Ochrobactrum lupini type strain LUP21.</title>
        <authorList>
            <person name="Krzyzanowska D.M."/>
            <person name="Jafra S."/>
        </authorList>
    </citation>
    <scope>NUCLEOTIDE SEQUENCE [LARGE SCALE GENOMIC DNA]</scope>
    <source>
        <strain evidence="1 2">LUP21</strain>
    </source>
</reference>
<evidence type="ECO:0000313" key="1">
    <source>
        <dbReference type="EMBL" id="OYR26846.1"/>
    </source>
</evidence>
<accession>A0A256GJ06</accession>
<organism evidence="1 2">
    <name type="scientific">Brucella lupini</name>
    <dbReference type="NCBI Taxonomy" id="255457"/>
    <lineage>
        <taxon>Bacteria</taxon>
        <taxon>Pseudomonadati</taxon>
        <taxon>Pseudomonadota</taxon>
        <taxon>Alphaproteobacteria</taxon>
        <taxon>Hyphomicrobiales</taxon>
        <taxon>Brucellaceae</taxon>
        <taxon>Brucella/Ochrobactrum group</taxon>
        <taxon>Brucella</taxon>
    </lineage>
</organism>
<proteinExistence type="predicted"/>
<dbReference type="EMBL" id="NNRN01000053">
    <property type="protein sequence ID" value="OYR26846.1"/>
    <property type="molecule type" value="Genomic_DNA"/>
</dbReference>
<evidence type="ECO:0000313" key="2">
    <source>
        <dbReference type="Proteomes" id="UP000216363"/>
    </source>
</evidence>
<protein>
    <submittedName>
        <fullName evidence="1">Uncharacterized protein</fullName>
    </submittedName>
</protein>
<dbReference type="AlphaFoldDB" id="A0A256GJ06"/>
<dbReference type="Proteomes" id="UP000216363">
    <property type="component" value="Unassembled WGS sequence"/>
</dbReference>
<gene>
    <name evidence="1" type="ORF">CES86_3198</name>
</gene>
<sequence length="41" mass="4736">MRRSLLATVSNRGDIDSLTINDRMSPIIEAIKKLKWSPDRH</sequence>
<name>A0A256GJ06_9HYPH</name>
<comment type="caution">
    <text evidence="1">The sequence shown here is derived from an EMBL/GenBank/DDBJ whole genome shotgun (WGS) entry which is preliminary data.</text>
</comment>